<evidence type="ECO:0000313" key="1">
    <source>
        <dbReference type="EMBL" id="AFE05230.1"/>
    </source>
</evidence>
<dbReference type="eggNOG" id="ENOG5033AWF">
    <property type="taxonomic scope" value="Bacteria"/>
</dbReference>
<dbReference type="HOGENOM" id="CLU_2435810_0_0_7"/>
<name>H8MJB9_CORCM</name>
<dbReference type="InParanoid" id="H8MJB9"/>
<dbReference type="KEGG" id="ccx:COCOR_03434"/>
<reference evidence="2" key="2">
    <citation type="submission" date="2012-03" db="EMBL/GenBank/DDBJ databases">
        <title>Genome sequence of the fruiting myxobacterium Corallococcus coralloides DSM 2259.</title>
        <authorList>
            <person name="Huntley S."/>
            <person name="Zhang Y."/>
            <person name="Treuner-Lange A."/>
            <person name="Sensen C.W."/>
            <person name="Sogaard-Andersen L."/>
        </authorList>
    </citation>
    <scope>NUCLEOTIDE SEQUENCE [LARGE SCALE GENOMIC DNA]</scope>
    <source>
        <strain evidence="2">ATCC 25202 / DSM 2259 / NBRC 100086 / M2</strain>
    </source>
</reference>
<accession>H8MJB9</accession>
<gene>
    <name evidence="1" type="ordered locus">COCOR_03434</name>
</gene>
<dbReference type="RefSeq" id="WP_014396248.1">
    <property type="nucleotide sequence ID" value="NC_017030.1"/>
</dbReference>
<protein>
    <submittedName>
        <fullName evidence="1">Uncharacterized protein</fullName>
    </submittedName>
</protein>
<reference evidence="1 2" key="1">
    <citation type="journal article" date="2012" name="J. Bacteriol.">
        <title>Complete Genome Sequence of the Fruiting Myxobacterium Corallococcus coralloides DSM 2259.</title>
        <authorList>
            <person name="Huntley S."/>
            <person name="Zhang Y."/>
            <person name="Treuner-Lange A."/>
            <person name="Kneip S."/>
            <person name="Sensen C.W."/>
            <person name="Sogaard-Andersen L."/>
        </authorList>
    </citation>
    <scope>NUCLEOTIDE SEQUENCE [LARGE SCALE GENOMIC DNA]</scope>
    <source>
        <strain evidence="2">ATCC 25202 / DSM 2259 / NBRC 100086 / M2</strain>
    </source>
</reference>
<dbReference type="AlphaFoldDB" id="H8MJB9"/>
<dbReference type="STRING" id="1144275.COCOR_03434"/>
<keyword evidence="2" id="KW-1185">Reference proteome</keyword>
<organism evidence="1 2">
    <name type="scientific">Corallococcus coralloides (strain ATCC 25202 / DSM 2259 / NBRC 100086 / M2)</name>
    <name type="common">Myxococcus coralloides</name>
    <dbReference type="NCBI Taxonomy" id="1144275"/>
    <lineage>
        <taxon>Bacteria</taxon>
        <taxon>Pseudomonadati</taxon>
        <taxon>Myxococcota</taxon>
        <taxon>Myxococcia</taxon>
        <taxon>Myxococcales</taxon>
        <taxon>Cystobacterineae</taxon>
        <taxon>Myxococcaceae</taxon>
        <taxon>Corallococcus</taxon>
    </lineage>
</organism>
<dbReference type="EMBL" id="CP003389">
    <property type="protein sequence ID" value="AFE05230.1"/>
    <property type="molecule type" value="Genomic_DNA"/>
</dbReference>
<sequence>MLDPASYTIAGDLADGGLVYRLTGVWPDTGHAGGLVTPTVEFRQGRADALSVTYVAGYVTPGQVAIDASTGPAKLPADIEEAAILEACAL</sequence>
<dbReference type="Proteomes" id="UP000007587">
    <property type="component" value="Chromosome"/>
</dbReference>
<evidence type="ECO:0000313" key="2">
    <source>
        <dbReference type="Proteomes" id="UP000007587"/>
    </source>
</evidence>
<proteinExistence type="predicted"/>